<dbReference type="Proteomes" id="UP000238442">
    <property type="component" value="Chromosome"/>
</dbReference>
<reference evidence="1 2" key="1">
    <citation type="submission" date="2018-02" db="EMBL/GenBank/DDBJ databases">
        <title>Genomic analysis of the strain RR4-38 isolated from a seawater recirculating aquaculture system.</title>
        <authorList>
            <person name="Kim Y.-S."/>
            <person name="Jang Y.H."/>
            <person name="Kim K.-H."/>
        </authorList>
    </citation>
    <scope>NUCLEOTIDE SEQUENCE [LARGE SCALE GENOMIC DNA]</scope>
    <source>
        <strain evidence="1 2">RR4-38</strain>
    </source>
</reference>
<dbReference type="PROSITE" id="PS51257">
    <property type="entry name" value="PROKAR_LIPOPROTEIN"/>
    <property type="match status" value="1"/>
</dbReference>
<dbReference type="OrthoDB" id="9764969at2"/>
<dbReference type="RefSeq" id="WP_105214185.1">
    <property type="nucleotide sequence ID" value="NZ_CP027062.1"/>
</dbReference>
<evidence type="ECO:0000313" key="1">
    <source>
        <dbReference type="EMBL" id="AVI49845.1"/>
    </source>
</evidence>
<dbReference type="Gene3D" id="2.120.10.10">
    <property type="match status" value="1"/>
</dbReference>
<protein>
    <recommendedName>
        <fullName evidence="3">BNR repeat protein</fullName>
    </recommendedName>
</protein>
<sequence length="423" mass="46633">MRNNNRLALDISKIVSYLLLLFLFSTLIIACKDSETKVGNTETKTSVVTQLPNPVEGNSSLPRIFSNGKEIYMSWVEKKDSLAILKYASYSNGSWSDYLEESSGSDWFVNWADFPVIAENNGNIVSSFLQKSATGTYTYDVKLNFFNSNTSFVKNNFLLHDDGTQSEHGFVSVRPYTGNSFLFTWLDGRETVGKGHGQGAMTLRAALLFEDGTIDYDTLMDDRVCDCCQTASAIGPDDEIIVAYRDRKEGEIRDISVVRWDKKDGWSEPLPIGDDQWKIDGCPVNGPAIDSFGNSLAVAWFTAVGGEGKVQLVFSNDVGRSYGKPIRIDSGNATGRVDVVMLNETEAAVMWMEPDGDEETIRVLKVTSEGKKGDPITISHTSAERASGFPQLERLGTELFTAWTVVNKGTSSIKTATLSLDKL</sequence>
<accession>A0A2S0HT81</accession>
<keyword evidence="2" id="KW-1185">Reference proteome</keyword>
<evidence type="ECO:0000313" key="2">
    <source>
        <dbReference type="Proteomes" id="UP000238442"/>
    </source>
</evidence>
<dbReference type="EMBL" id="CP027062">
    <property type="protein sequence ID" value="AVI49845.1"/>
    <property type="molecule type" value="Genomic_DNA"/>
</dbReference>
<dbReference type="AlphaFoldDB" id="A0A2S0HT81"/>
<evidence type="ECO:0008006" key="3">
    <source>
        <dbReference type="Google" id="ProtNLM"/>
    </source>
</evidence>
<name>A0A2S0HT81_9FLAO</name>
<dbReference type="KEGG" id="aue:C5O00_01145"/>
<organism evidence="1 2">
    <name type="scientific">Pukyongia salina</name>
    <dbReference type="NCBI Taxonomy" id="2094025"/>
    <lineage>
        <taxon>Bacteria</taxon>
        <taxon>Pseudomonadati</taxon>
        <taxon>Bacteroidota</taxon>
        <taxon>Flavobacteriia</taxon>
        <taxon>Flavobacteriales</taxon>
        <taxon>Flavobacteriaceae</taxon>
        <taxon>Pukyongia</taxon>
    </lineage>
</organism>
<gene>
    <name evidence="1" type="ORF">C5O00_01145</name>
</gene>
<proteinExistence type="predicted"/>
<dbReference type="SUPFAM" id="SSF89372">
    <property type="entry name" value="Fucose-specific lectin"/>
    <property type="match status" value="1"/>
</dbReference>